<dbReference type="InterPro" id="IPR001356">
    <property type="entry name" value="HD"/>
</dbReference>
<keyword evidence="6" id="KW-1185">Reference proteome</keyword>
<dbReference type="InterPro" id="IPR050649">
    <property type="entry name" value="Paired_Homeobox_TFs"/>
</dbReference>
<gene>
    <name evidence="7" type="primary">LOC102800697</name>
</gene>
<dbReference type="GeneID" id="102800697"/>
<dbReference type="Pfam" id="PF00046">
    <property type="entry name" value="Homeodomain"/>
    <property type="match status" value="1"/>
</dbReference>
<proteinExistence type="predicted"/>
<evidence type="ECO:0000256" key="3">
    <source>
        <dbReference type="RuleBase" id="RU000682"/>
    </source>
</evidence>
<keyword evidence="2 3" id="KW-0238">DNA-binding</keyword>
<evidence type="ECO:0000256" key="1">
    <source>
        <dbReference type="ARBA" id="ARBA00004123"/>
    </source>
</evidence>
<comment type="subcellular location">
    <subcellularLocation>
        <location evidence="1 2 3">Nucleus</location>
    </subcellularLocation>
</comment>
<protein>
    <submittedName>
        <fullName evidence="7">Uncharacterized protein LOC102800697</fullName>
    </submittedName>
</protein>
<evidence type="ECO:0000256" key="2">
    <source>
        <dbReference type="PROSITE-ProRule" id="PRU00108"/>
    </source>
</evidence>
<dbReference type="InterPro" id="IPR009057">
    <property type="entry name" value="Homeodomain-like_sf"/>
</dbReference>
<feature type="compositionally biased region" description="Polar residues" evidence="4">
    <location>
        <begin position="190"/>
        <end position="199"/>
    </location>
</feature>
<dbReference type="PROSITE" id="PS50071">
    <property type="entry name" value="HOMEOBOX_2"/>
    <property type="match status" value="1"/>
</dbReference>
<feature type="compositionally biased region" description="Polar residues" evidence="4">
    <location>
        <begin position="167"/>
        <end position="181"/>
    </location>
</feature>
<evidence type="ECO:0000259" key="5">
    <source>
        <dbReference type="PROSITE" id="PS50071"/>
    </source>
</evidence>
<dbReference type="PANTHER" id="PTHR24329:SF303">
    <property type="entry name" value="PAIRED MESODERM HOMEOBOX PROTEIN 2A"/>
    <property type="match status" value="1"/>
</dbReference>
<feature type="non-terminal residue" evidence="7">
    <location>
        <position position="270"/>
    </location>
</feature>
<dbReference type="RefSeq" id="XP_006814899.1">
    <property type="nucleotide sequence ID" value="XM_006814836.1"/>
</dbReference>
<keyword evidence="2 3" id="KW-0371">Homeobox</keyword>
<reference evidence="7" key="1">
    <citation type="submission" date="2025-08" db="UniProtKB">
        <authorList>
            <consortium name="RefSeq"/>
        </authorList>
    </citation>
    <scope>IDENTIFICATION</scope>
    <source>
        <tissue evidence="7">Testes</tissue>
    </source>
</reference>
<dbReference type="Gene3D" id="1.10.10.60">
    <property type="entry name" value="Homeodomain-like"/>
    <property type="match status" value="1"/>
</dbReference>
<feature type="domain" description="Homeobox" evidence="5">
    <location>
        <begin position="239"/>
        <end position="270"/>
    </location>
</feature>
<feature type="compositionally biased region" description="Basic and acidic residues" evidence="4">
    <location>
        <begin position="200"/>
        <end position="217"/>
    </location>
</feature>
<feature type="region of interest" description="Disordered" evidence="4">
    <location>
        <begin position="167"/>
        <end position="238"/>
    </location>
</feature>
<dbReference type="SUPFAM" id="SSF46689">
    <property type="entry name" value="Homeodomain-like"/>
    <property type="match status" value="1"/>
</dbReference>
<dbReference type="PANTHER" id="PTHR24329">
    <property type="entry name" value="HOMEOBOX PROTEIN ARISTALESS"/>
    <property type="match status" value="1"/>
</dbReference>
<dbReference type="Proteomes" id="UP000694865">
    <property type="component" value="Unplaced"/>
</dbReference>
<organism evidence="6 7">
    <name type="scientific">Saccoglossus kowalevskii</name>
    <name type="common">Acorn worm</name>
    <dbReference type="NCBI Taxonomy" id="10224"/>
    <lineage>
        <taxon>Eukaryota</taxon>
        <taxon>Metazoa</taxon>
        <taxon>Hemichordata</taxon>
        <taxon>Enteropneusta</taxon>
        <taxon>Harrimaniidae</taxon>
        <taxon>Saccoglossus</taxon>
    </lineage>
</organism>
<evidence type="ECO:0000313" key="6">
    <source>
        <dbReference type="Proteomes" id="UP000694865"/>
    </source>
</evidence>
<accession>A0ABM0M4F8</accession>
<dbReference type="CDD" id="cd00086">
    <property type="entry name" value="homeodomain"/>
    <property type="match status" value="1"/>
</dbReference>
<evidence type="ECO:0000256" key="4">
    <source>
        <dbReference type="SAM" id="MobiDB-lite"/>
    </source>
</evidence>
<sequence>MSMSFCQSSSVTKLPRLKPDLPACPKLVRINSTLNGITPENNAVTTANKDEVGTSPRCESKKMDLALKNCTDLKERQLYKDFSTARLLMDNATHQHVYQQLNIHKIKHSTGTPLWWPTLKTEEPYEGEERKCIRDPATWNNGSRMQADQANENRHGFDGKVESDFFSTNGCGKTEPNSNKIETTEDFESDPTTTSSISMRNEKATVEVKSGVEHEGEGADDGLSLSGCSDTEDYSCGKRKQRRYRTTFTSYQLDELERAFQKTHYPDVFT</sequence>
<evidence type="ECO:0000313" key="7">
    <source>
        <dbReference type="RefSeq" id="XP_006814899.1"/>
    </source>
</evidence>
<name>A0ABM0M4F8_SACKO</name>
<keyword evidence="2 3" id="KW-0539">Nucleus</keyword>